<gene>
    <name evidence="2" type="ORF">GS397_10405</name>
</gene>
<reference evidence="2 3" key="1">
    <citation type="submission" date="2019-12" db="EMBL/GenBank/DDBJ databases">
        <title>Functional and genomic insights into the Sphingobium yanoikuyae YC-JY1, a bacterium efficiently degrading bisphenol A.</title>
        <authorList>
            <person name="Jia Y."/>
            <person name="Li X."/>
            <person name="Wang J."/>
            <person name="Eltoukhy A."/>
            <person name="Lamraoui I."/>
            <person name="Yan Y."/>
        </authorList>
    </citation>
    <scope>NUCLEOTIDE SEQUENCE [LARGE SCALE GENOMIC DNA]</scope>
    <source>
        <strain evidence="2 3">YC-JY1</strain>
    </source>
</reference>
<dbReference type="RefSeq" id="WP_159366404.1">
    <property type="nucleotide sequence ID" value="NZ_CP047218.1"/>
</dbReference>
<proteinExistence type="predicted"/>
<organism evidence="2 3">
    <name type="scientific">Sphingobium yanoikuyae</name>
    <name type="common">Sphingomonas yanoikuyae</name>
    <dbReference type="NCBI Taxonomy" id="13690"/>
    <lineage>
        <taxon>Bacteria</taxon>
        <taxon>Pseudomonadati</taxon>
        <taxon>Pseudomonadota</taxon>
        <taxon>Alphaproteobacteria</taxon>
        <taxon>Sphingomonadales</taxon>
        <taxon>Sphingomonadaceae</taxon>
        <taxon>Sphingobium</taxon>
    </lineage>
</organism>
<protein>
    <submittedName>
        <fullName evidence="2">Uncharacterized protein</fullName>
    </submittedName>
</protein>
<evidence type="ECO:0000313" key="3">
    <source>
        <dbReference type="Proteomes" id="UP000464086"/>
    </source>
</evidence>
<evidence type="ECO:0000256" key="1">
    <source>
        <dbReference type="SAM" id="MobiDB-lite"/>
    </source>
</evidence>
<accession>A0A6P1GH37</accession>
<dbReference type="AlphaFoldDB" id="A0A6P1GH37"/>
<dbReference type="EMBL" id="CP047218">
    <property type="protein sequence ID" value="QHD67422.1"/>
    <property type="molecule type" value="Genomic_DNA"/>
</dbReference>
<sequence>MGLHPSPFCAARPAAQPIRRGDQIGLPPARDEERKQWFSLDRPLGLAPLAPDPHGKATGDDLVQIVGAVALVSTVVIAIHASL</sequence>
<name>A0A6P1GH37_SPHYA</name>
<evidence type="ECO:0000313" key="2">
    <source>
        <dbReference type="EMBL" id="QHD67422.1"/>
    </source>
</evidence>
<feature type="region of interest" description="Disordered" evidence="1">
    <location>
        <begin position="1"/>
        <end position="32"/>
    </location>
</feature>
<dbReference type="Proteomes" id="UP000464086">
    <property type="component" value="Chromosome"/>
</dbReference>